<reference evidence="1" key="1">
    <citation type="submission" date="2016-04" db="EMBL/GenBank/DDBJ databases">
        <authorList>
            <person name="Tabuchi Yagui T.R."/>
        </authorList>
    </citation>
    <scope>NUCLEOTIDE SEQUENCE [LARGE SCALE GENOMIC DNA]</scope>
    <source>
        <strain evidence="1">NIES-26</strain>
    </source>
</reference>
<dbReference type="Proteomes" id="UP000252107">
    <property type="component" value="Unassembled WGS sequence"/>
</dbReference>
<dbReference type="EMBL" id="LXQD01000323">
    <property type="protein sequence ID" value="RCJ22886.1"/>
    <property type="molecule type" value="Genomic_DNA"/>
</dbReference>
<evidence type="ECO:0000313" key="1">
    <source>
        <dbReference type="EMBL" id="RCJ22886.1"/>
    </source>
</evidence>
<protein>
    <submittedName>
        <fullName evidence="1">Uncharacterized protein</fullName>
    </submittedName>
</protein>
<proteinExistence type="predicted"/>
<comment type="caution">
    <text evidence="1">The sequence shown here is derived from an EMBL/GenBank/DDBJ whole genome shotgun (WGS) entry which is preliminary data.</text>
</comment>
<accession>A0A367QF99</accession>
<gene>
    <name evidence="1" type="ORF">A6770_29435</name>
</gene>
<keyword evidence="2" id="KW-1185">Reference proteome</keyword>
<name>A0A367QF99_9NOSO</name>
<organism evidence="1 2">
    <name type="scientific">Nostoc minutum NIES-26</name>
    <dbReference type="NCBI Taxonomy" id="1844469"/>
    <lineage>
        <taxon>Bacteria</taxon>
        <taxon>Bacillati</taxon>
        <taxon>Cyanobacteriota</taxon>
        <taxon>Cyanophyceae</taxon>
        <taxon>Nostocales</taxon>
        <taxon>Nostocaceae</taxon>
        <taxon>Nostoc</taxon>
    </lineage>
</organism>
<dbReference type="AlphaFoldDB" id="A0A367QF99"/>
<sequence>MAKIERVSSNFKLPKTLVEALKAKAQEEKTTVTDLVIQGIHHVLGSSTTSVDNSTDNVLQEIKSRIEALETKQATNTNAKDNSLHSITDSAQSQQLSYLEQKLEVVTRRLELLEIAIASGRYANNSKPRRQAYPYQQSSVELQALAAENLASRLGLTASYLASEKQRLSEKDFINWSRNRDPRSIGWRFAPEDGLYHPVPQ</sequence>
<evidence type="ECO:0000313" key="2">
    <source>
        <dbReference type="Proteomes" id="UP000252107"/>
    </source>
</evidence>